<dbReference type="Gene3D" id="2.70.150.10">
    <property type="entry name" value="Calcium-transporting ATPase, cytoplasmic transduction domain A"/>
    <property type="match status" value="1"/>
</dbReference>
<keyword evidence="4" id="KW-0812">Transmembrane</keyword>
<protein>
    <recommendedName>
        <fullName evidence="5">P-type ATPase C-terminal domain-containing protein</fullName>
    </recommendedName>
</protein>
<keyword evidence="4" id="KW-1133">Transmembrane helix</keyword>
<evidence type="ECO:0000259" key="5">
    <source>
        <dbReference type="Pfam" id="PF16212"/>
    </source>
</evidence>
<dbReference type="GO" id="GO:0046872">
    <property type="term" value="F:metal ion binding"/>
    <property type="evidence" value="ECO:0007669"/>
    <property type="project" value="UniProtKB-KW"/>
</dbReference>
<keyword evidence="3" id="KW-0460">Magnesium</keyword>
<organism evidence="6 7">
    <name type="scientific">Plasmodium falciparum FCH/4</name>
    <dbReference type="NCBI Taxonomy" id="1036724"/>
    <lineage>
        <taxon>Eukaryota</taxon>
        <taxon>Sar</taxon>
        <taxon>Alveolata</taxon>
        <taxon>Apicomplexa</taxon>
        <taxon>Aconoidasida</taxon>
        <taxon>Haemosporida</taxon>
        <taxon>Plasmodiidae</taxon>
        <taxon>Plasmodium</taxon>
        <taxon>Plasmodium (Laverania)</taxon>
    </lineage>
</organism>
<reference evidence="6 7" key="1">
    <citation type="submission" date="2013-02" db="EMBL/GenBank/DDBJ databases">
        <title>The Genome Annotation of Plasmodium falciparum FCH/4.</title>
        <authorList>
            <consortium name="The Broad Institute Genome Sequencing Platform"/>
            <consortium name="The Broad Institute Genome Sequencing Center for Infectious Disease"/>
            <person name="Neafsey D."/>
            <person name="Hoffman S."/>
            <person name="Volkman S."/>
            <person name="Rosenthal P."/>
            <person name="Walker B."/>
            <person name="Young S.K."/>
            <person name="Zeng Q."/>
            <person name="Gargeya S."/>
            <person name="Fitzgerald M."/>
            <person name="Haas B."/>
            <person name="Abouelleil A."/>
            <person name="Allen A.W."/>
            <person name="Alvarado L."/>
            <person name="Arachchi H.M."/>
            <person name="Berlin A.M."/>
            <person name="Chapman S.B."/>
            <person name="Gainer-Dewar J."/>
            <person name="Goldberg J."/>
            <person name="Griggs A."/>
            <person name="Gujja S."/>
            <person name="Hansen M."/>
            <person name="Howarth C."/>
            <person name="Imamovic A."/>
            <person name="Ireland A."/>
            <person name="Larimer J."/>
            <person name="McCowan C."/>
            <person name="Murphy C."/>
            <person name="Pearson M."/>
            <person name="Poon T.W."/>
            <person name="Priest M."/>
            <person name="Roberts A."/>
            <person name="Saif S."/>
            <person name="Shea T."/>
            <person name="Sisk P."/>
            <person name="Sykes S."/>
            <person name="Wortman J."/>
            <person name="Nusbaum C."/>
            <person name="Birren B."/>
        </authorList>
    </citation>
    <scope>NUCLEOTIDE SEQUENCE [LARGE SCALE GENOMIC DNA]</scope>
    <source>
        <strain evidence="6 7">FCH/4</strain>
    </source>
</reference>
<reference evidence="6 7" key="2">
    <citation type="submission" date="2013-02" db="EMBL/GenBank/DDBJ databases">
        <title>The Genome Sequence of Plasmodium falciparum FCH/4.</title>
        <authorList>
            <consortium name="The Broad Institute Genome Sequencing Platform"/>
            <consortium name="The Broad Institute Genome Sequencing Center for Infectious Disease"/>
            <person name="Neafsey D."/>
            <person name="Cheeseman I."/>
            <person name="Volkman S."/>
            <person name="Adams J."/>
            <person name="Walker B."/>
            <person name="Young S.K."/>
            <person name="Zeng Q."/>
            <person name="Gargeya S."/>
            <person name="Fitzgerald M."/>
            <person name="Haas B."/>
            <person name="Abouelleil A."/>
            <person name="Alvarado L."/>
            <person name="Arachchi H.M."/>
            <person name="Berlin A.M."/>
            <person name="Chapman S.B."/>
            <person name="Dewar J."/>
            <person name="Goldberg J."/>
            <person name="Griggs A."/>
            <person name="Gujja S."/>
            <person name="Hansen M."/>
            <person name="Howarth C."/>
            <person name="Imamovic A."/>
            <person name="Larimer J."/>
            <person name="McCowan C."/>
            <person name="Murphy C."/>
            <person name="Neiman D."/>
            <person name="Pearson M."/>
            <person name="Priest M."/>
            <person name="Roberts A."/>
            <person name="Saif S."/>
            <person name="Shea T."/>
            <person name="Sisk P."/>
            <person name="Sykes S."/>
            <person name="Wortman J."/>
            <person name="Nusbaum C."/>
            <person name="Birren B."/>
        </authorList>
    </citation>
    <scope>NUCLEOTIDE SEQUENCE [LARGE SCALE GENOMIC DNA]</scope>
    <source>
        <strain evidence="6 7">FCH/4</strain>
    </source>
</reference>
<evidence type="ECO:0000256" key="3">
    <source>
        <dbReference type="ARBA" id="ARBA00022842"/>
    </source>
</evidence>
<feature type="transmembrane region" description="Helical" evidence="4">
    <location>
        <begin position="56"/>
        <end position="78"/>
    </location>
</feature>
<name>A0A024VLT9_PLAFA</name>
<evidence type="ECO:0000256" key="2">
    <source>
        <dbReference type="ARBA" id="ARBA00022723"/>
    </source>
</evidence>
<keyword evidence="2" id="KW-0479">Metal-binding</keyword>
<dbReference type="InterPro" id="IPR023214">
    <property type="entry name" value="HAD_sf"/>
</dbReference>
<feature type="domain" description="P-type ATPase C-terminal" evidence="5">
    <location>
        <begin position="754"/>
        <end position="854"/>
    </location>
</feature>
<dbReference type="AlphaFoldDB" id="A0A024VLT9"/>
<dbReference type="InterPro" id="IPR036412">
    <property type="entry name" value="HAD-like_sf"/>
</dbReference>
<evidence type="ECO:0000256" key="1">
    <source>
        <dbReference type="ARBA" id="ARBA00004141"/>
    </source>
</evidence>
<dbReference type="SUPFAM" id="SSF56784">
    <property type="entry name" value="HAD-like"/>
    <property type="match status" value="1"/>
</dbReference>
<evidence type="ECO:0000313" key="7">
    <source>
        <dbReference type="Proteomes" id="UP000030656"/>
    </source>
</evidence>
<accession>A0A024VLT9</accession>
<dbReference type="InterPro" id="IPR032630">
    <property type="entry name" value="P_typ_ATPase_c"/>
</dbReference>
<dbReference type="PANTHER" id="PTHR24092">
    <property type="entry name" value="PROBABLE PHOSPHOLIPID-TRANSPORTING ATPASE"/>
    <property type="match status" value="1"/>
</dbReference>
<evidence type="ECO:0000256" key="4">
    <source>
        <dbReference type="SAM" id="Phobius"/>
    </source>
</evidence>
<proteinExistence type="predicted"/>
<feature type="transmembrane region" description="Helical" evidence="4">
    <location>
        <begin position="783"/>
        <end position="803"/>
    </location>
</feature>
<dbReference type="SUPFAM" id="SSF81653">
    <property type="entry name" value="Calcium ATPase, transduction domain A"/>
    <property type="match status" value="1"/>
</dbReference>
<dbReference type="InterPro" id="IPR008250">
    <property type="entry name" value="ATPase_P-typ_transduc_dom_A_sf"/>
</dbReference>
<dbReference type="PANTHER" id="PTHR24092:SF175">
    <property type="entry name" value="PHOSPHOLIPID-TRANSPORTING ATPASE"/>
    <property type="match status" value="1"/>
</dbReference>
<comment type="subcellular location">
    <subcellularLocation>
        <location evidence="1">Membrane</location>
        <topology evidence="1">Multi-pass membrane protein</topology>
    </subcellularLocation>
</comment>
<gene>
    <name evidence="6" type="ORF">PFFCH_03173</name>
</gene>
<dbReference type="Gene3D" id="3.40.50.1000">
    <property type="entry name" value="HAD superfamily/HAD-like"/>
    <property type="match status" value="1"/>
</dbReference>
<dbReference type="GO" id="GO:0140326">
    <property type="term" value="F:ATPase-coupled intramembrane lipid transporter activity"/>
    <property type="evidence" value="ECO:0007669"/>
    <property type="project" value="TreeGrafter"/>
</dbReference>
<evidence type="ECO:0000313" key="6">
    <source>
        <dbReference type="EMBL" id="ETW29407.1"/>
    </source>
</evidence>
<feature type="transmembrane region" description="Helical" evidence="4">
    <location>
        <begin position="90"/>
        <end position="112"/>
    </location>
</feature>
<dbReference type="Proteomes" id="UP000030656">
    <property type="component" value="Unassembled WGS sequence"/>
</dbReference>
<dbReference type="GO" id="GO:0045332">
    <property type="term" value="P:phospholipid translocation"/>
    <property type="evidence" value="ECO:0007669"/>
    <property type="project" value="TreeGrafter"/>
</dbReference>
<dbReference type="Pfam" id="PF16212">
    <property type="entry name" value="PhoLip_ATPase_C"/>
    <property type="match status" value="1"/>
</dbReference>
<dbReference type="EMBL" id="KI927969">
    <property type="protein sequence ID" value="ETW29407.1"/>
    <property type="molecule type" value="Genomic_DNA"/>
</dbReference>
<keyword evidence="4" id="KW-0472">Membrane</keyword>
<sequence length="860" mass="101425">MKTQTLSLMNINGKRKFLGTNNKIYRKVIINPTSEDDIQKFCRNYFRIYNFSLYNFIRRLISFDAILVYSLFLTVYIFSEINHGETKKYLFIDTAISLFFNIILLIVIESLFELKKLKDVKNANSQYYLRIVPKMSYFEKVMTKDIKVGNIIRIFQGDEFPADVVILYVKNNANAIVDSFKIDGLFRKSIKYAVDKYKIDKDYLKMLSEINGVIRCELPNKNIFCFQGNFKLDKHPRKNVSNLLNLDERIFKDPENIFFPTRDFYSFLKLFENKISSIYNPYSSSLSNLLKEKYKNYVNEEILNKNVKLTSFVKSQLTIGYNQICEDDELSYNCYEIKEDSQKENIQSVKIEDFILGLCGCNRIIIYNEKSLDISMNEYKSDNFMETYSKFETENEEYHENDHDEYHNMEHSDDENINSIEYEDICLYNIIRNTGFSIYCYKNTLFLYNLMKECKVYFLTCYHDFLRSNKFSMCILKCGYSINNEKEGGILYVRGYDFNILPYISKEKNNIKKIKNVIKIYTLNYLKVIILCKKQISNEDIAKYIILKSISKKLSFKFYDLIKLFFLYDLEVIGIIGLKNQLREGVKETFNDVINFDIKSWIFANECSKDTYLTALQCNLIVSSSNLFLINYYNLKNTHEEGANILFHNFISSLYKLKSNSYAVVINDESIKNIMTNVESMKIFLCIAMRATVVLFCKLQNETKGKIIRTLYALTSPKLTVLGIGTTLNDAYLLKYSSISVFLSLNEHVNILYNISDYVLQEFKFISELLILGRLNRFSLCKVFLWIIYLKITVVSFYFFHNFDNYFSGSSASSILYTQTTFALLHYFLIIAFSVYEIDLPYKFVRRVPYIYQLVIIIRQ</sequence>
<dbReference type="GO" id="GO:0005886">
    <property type="term" value="C:plasma membrane"/>
    <property type="evidence" value="ECO:0007669"/>
    <property type="project" value="TreeGrafter"/>
</dbReference>
<feature type="transmembrane region" description="Helical" evidence="4">
    <location>
        <begin position="815"/>
        <end position="836"/>
    </location>
</feature>